<organism evidence="1 2">
    <name type="scientific">Streptomyces ficellus</name>
    <dbReference type="NCBI Taxonomy" id="1977088"/>
    <lineage>
        <taxon>Bacteria</taxon>
        <taxon>Bacillati</taxon>
        <taxon>Actinomycetota</taxon>
        <taxon>Actinomycetes</taxon>
        <taxon>Kitasatosporales</taxon>
        <taxon>Streptomycetaceae</taxon>
        <taxon>Streptomyces</taxon>
    </lineage>
</organism>
<evidence type="ECO:0000313" key="1">
    <source>
        <dbReference type="EMBL" id="MDN3297064.1"/>
    </source>
</evidence>
<comment type="caution">
    <text evidence="1">The sequence shown here is derived from an EMBL/GenBank/DDBJ whole genome shotgun (WGS) entry which is preliminary data.</text>
</comment>
<gene>
    <name evidence="1" type="ORF">QWM81_24060</name>
</gene>
<accession>A0ABT7ZC29</accession>
<dbReference type="RefSeq" id="WP_290114417.1">
    <property type="nucleotide sequence ID" value="NZ_JAUEPL010000043.1"/>
</dbReference>
<dbReference type="Proteomes" id="UP001174050">
    <property type="component" value="Unassembled WGS sequence"/>
</dbReference>
<name>A0ABT7ZC29_9ACTN</name>
<reference evidence="1" key="1">
    <citation type="submission" date="2023-06" db="EMBL/GenBank/DDBJ databases">
        <title>WGS-Sequencing of Streptomyces ficellus isolate 21 collected from sand in Gara Djebilet Iron Mine in Algeria.</title>
        <authorList>
            <person name="Zegers G.P."/>
            <person name="Gomez A."/>
            <person name="Gueddou A."/>
            <person name="Zahara A.F."/>
            <person name="Worth M."/>
            <person name="Sevigny J.L."/>
            <person name="Tisa L."/>
        </authorList>
    </citation>
    <scope>NUCLEOTIDE SEQUENCE</scope>
    <source>
        <strain evidence="1">AS11</strain>
    </source>
</reference>
<dbReference type="EMBL" id="JAUEPL010000043">
    <property type="protein sequence ID" value="MDN3297064.1"/>
    <property type="molecule type" value="Genomic_DNA"/>
</dbReference>
<evidence type="ECO:0000313" key="2">
    <source>
        <dbReference type="Proteomes" id="UP001174050"/>
    </source>
</evidence>
<dbReference type="SUPFAM" id="SSF47240">
    <property type="entry name" value="Ferritin-like"/>
    <property type="match status" value="1"/>
</dbReference>
<dbReference type="InterPro" id="IPR009078">
    <property type="entry name" value="Ferritin-like_SF"/>
</dbReference>
<proteinExistence type="predicted"/>
<dbReference type="Gene3D" id="1.10.620.20">
    <property type="entry name" value="Ribonucleotide Reductase, subunit A"/>
    <property type="match status" value="1"/>
</dbReference>
<protein>
    <submittedName>
        <fullName evidence="1">VlmB-like protein</fullName>
    </submittedName>
</protein>
<dbReference type="InterPro" id="IPR012348">
    <property type="entry name" value="RNR-like"/>
</dbReference>
<keyword evidence="2" id="KW-1185">Reference proteome</keyword>
<sequence length="319" mass="35526">MTETIPAEAGWDTAPDLIEGARTLELTPATANLAYWLKAVPGGTLRGHVAGHAPDVEIPPHMLVPGPLRDALTQELAFRSIAEEKATRALAYLVPTAPTIDTMEFYATQLIDEARHSMVFRNHLVALGIPREEVLDRIQDIAGADRAAVLDPLEEYALKVMRDQRDFLGGVLILTIIVEGVLAPAAELSERKWRPLNPAAADIERGAGIDEIRHLTVGAAAAKEYLQAHTEERERAVELIRDGMGMWDVLPAHDMVSRREHLFQQGLEQHADIVGDYEIWPGRRLVDTTPEERQSTAERWTEEMQESRLTYMGLEEALK</sequence>